<keyword evidence="5 8" id="KW-0689">Ribosomal protein</keyword>
<dbReference type="Proteomes" id="UP000675880">
    <property type="component" value="Unassembled WGS sequence"/>
</dbReference>
<dbReference type="SUPFAM" id="SSF46992">
    <property type="entry name" value="Ribosomal protein S20"/>
    <property type="match status" value="1"/>
</dbReference>
<proteinExistence type="inferred from homology"/>
<comment type="function">
    <text evidence="1 8">Binds directly to 16S ribosomal RNA.</text>
</comment>
<keyword evidence="4 8" id="KW-0694">RNA-binding</keyword>
<evidence type="ECO:0000256" key="8">
    <source>
        <dbReference type="HAMAP-Rule" id="MF_00500"/>
    </source>
</evidence>
<dbReference type="EMBL" id="CAJNBJ010000001">
    <property type="protein sequence ID" value="CAE6714826.1"/>
    <property type="molecule type" value="Genomic_DNA"/>
</dbReference>
<evidence type="ECO:0000256" key="6">
    <source>
        <dbReference type="ARBA" id="ARBA00023274"/>
    </source>
</evidence>
<dbReference type="PANTHER" id="PTHR33398:SF1">
    <property type="entry name" value="SMALL RIBOSOMAL SUBUNIT PROTEIN BS20C"/>
    <property type="match status" value="1"/>
</dbReference>
<evidence type="ECO:0000313" key="11">
    <source>
        <dbReference type="Proteomes" id="UP000675880"/>
    </source>
</evidence>
<dbReference type="PANTHER" id="PTHR33398">
    <property type="entry name" value="30S RIBOSOMAL PROTEIN S20"/>
    <property type="match status" value="1"/>
</dbReference>
<feature type="compositionally biased region" description="Basic residues" evidence="9">
    <location>
        <begin position="7"/>
        <end position="22"/>
    </location>
</feature>
<dbReference type="NCBIfam" id="TIGR00029">
    <property type="entry name" value="S20"/>
    <property type="match status" value="1"/>
</dbReference>
<dbReference type="GO" id="GO:0005840">
    <property type="term" value="C:ribosome"/>
    <property type="evidence" value="ECO:0007669"/>
    <property type="project" value="UniProtKB-KW"/>
</dbReference>
<comment type="similarity">
    <text evidence="2 8">Belongs to the bacterial ribosomal protein bS20 family.</text>
</comment>
<organism evidence="10 11">
    <name type="scientific">Nitrospira defluvii</name>
    <dbReference type="NCBI Taxonomy" id="330214"/>
    <lineage>
        <taxon>Bacteria</taxon>
        <taxon>Pseudomonadati</taxon>
        <taxon>Nitrospirota</taxon>
        <taxon>Nitrospiria</taxon>
        <taxon>Nitrospirales</taxon>
        <taxon>Nitrospiraceae</taxon>
        <taxon>Nitrospira</taxon>
    </lineage>
</organism>
<evidence type="ECO:0000256" key="1">
    <source>
        <dbReference type="ARBA" id="ARBA00003134"/>
    </source>
</evidence>
<feature type="region of interest" description="Disordered" evidence="9">
    <location>
        <begin position="1"/>
        <end position="23"/>
    </location>
</feature>
<keyword evidence="11" id="KW-1185">Reference proteome</keyword>
<evidence type="ECO:0000313" key="10">
    <source>
        <dbReference type="EMBL" id="CAE6714826.1"/>
    </source>
</evidence>
<dbReference type="InterPro" id="IPR002583">
    <property type="entry name" value="Ribosomal_bS20"/>
</dbReference>
<keyword evidence="6 8" id="KW-0687">Ribonucleoprotein</keyword>
<accession>A0ABM8QTX4</accession>
<dbReference type="Pfam" id="PF01649">
    <property type="entry name" value="Ribosomal_S20p"/>
    <property type="match status" value="1"/>
</dbReference>
<keyword evidence="3 8" id="KW-0699">rRNA-binding</keyword>
<reference evidence="10 11" key="1">
    <citation type="submission" date="2021-02" db="EMBL/GenBank/DDBJ databases">
        <authorList>
            <person name="Han P."/>
        </authorList>
    </citation>
    <scope>NUCLEOTIDE SEQUENCE [LARGE SCALE GENOMIC DNA]</scope>
    <source>
        <strain evidence="10">Candidatus Nitrospira sp. ZN2</strain>
    </source>
</reference>
<evidence type="ECO:0000256" key="3">
    <source>
        <dbReference type="ARBA" id="ARBA00022730"/>
    </source>
</evidence>
<evidence type="ECO:0000256" key="2">
    <source>
        <dbReference type="ARBA" id="ARBA00007634"/>
    </source>
</evidence>
<evidence type="ECO:0000256" key="9">
    <source>
        <dbReference type="SAM" id="MobiDB-lite"/>
    </source>
</evidence>
<evidence type="ECO:0000256" key="7">
    <source>
        <dbReference type="ARBA" id="ARBA00035136"/>
    </source>
</evidence>
<gene>
    <name evidence="8 10" type="primary">rpsT</name>
    <name evidence="10" type="ORF">NSPZN2_11397</name>
</gene>
<evidence type="ECO:0000256" key="5">
    <source>
        <dbReference type="ARBA" id="ARBA00022980"/>
    </source>
</evidence>
<dbReference type="HAMAP" id="MF_00500">
    <property type="entry name" value="Ribosomal_bS20"/>
    <property type="match status" value="1"/>
</dbReference>
<name>A0ABM8QTX4_9BACT</name>
<dbReference type="Gene3D" id="1.20.58.110">
    <property type="entry name" value="Ribosomal protein S20"/>
    <property type="match status" value="1"/>
</dbReference>
<dbReference type="InterPro" id="IPR036510">
    <property type="entry name" value="Ribosomal_bS20_sf"/>
</dbReference>
<dbReference type="RefSeq" id="WP_213041146.1">
    <property type="nucleotide sequence ID" value="NZ_CAJNBJ010000001.1"/>
</dbReference>
<protein>
    <recommendedName>
        <fullName evidence="7 8">Small ribosomal subunit protein bS20</fullName>
    </recommendedName>
</protein>
<comment type="caution">
    <text evidence="10">The sequence shown here is derived from an EMBL/GenBank/DDBJ whole genome shotgun (WGS) entry which is preliminary data.</text>
</comment>
<sequence>MPVVHKSTIRRARQSEKRRLRNRATLSSVRSILRKVQDAITAKKPEEAKATLRDATAALGKAVTKGVLKPNTASRRVSRLAVRVNALTASAS</sequence>
<evidence type="ECO:0000256" key="4">
    <source>
        <dbReference type="ARBA" id="ARBA00022884"/>
    </source>
</evidence>